<dbReference type="FunFam" id="1.10.510.10:FF:000571">
    <property type="entry name" value="Maternal embryonic leucine zipper kinase"/>
    <property type="match status" value="1"/>
</dbReference>
<dbReference type="Gene3D" id="1.10.510.10">
    <property type="entry name" value="Transferase(Phosphotransferase) domain 1"/>
    <property type="match status" value="1"/>
</dbReference>
<dbReference type="InterPro" id="IPR056884">
    <property type="entry name" value="NPHP3-like_N"/>
</dbReference>
<dbReference type="Pfam" id="PF00023">
    <property type="entry name" value="Ank"/>
    <property type="match status" value="3"/>
</dbReference>
<keyword evidence="5" id="KW-0175">Coiled coil</keyword>
<keyword evidence="2" id="KW-0547">Nucleotide-binding</keyword>
<evidence type="ECO:0000259" key="6">
    <source>
        <dbReference type="PROSITE" id="PS50011"/>
    </source>
</evidence>
<dbReference type="PROSITE" id="PS50088">
    <property type="entry name" value="ANK_REPEAT"/>
    <property type="match status" value="6"/>
</dbReference>
<keyword evidence="3" id="KW-0067">ATP-binding</keyword>
<keyword evidence="8" id="KW-1185">Reference proteome</keyword>
<keyword evidence="1" id="KW-0677">Repeat</keyword>
<dbReference type="Pfam" id="PF00069">
    <property type="entry name" value="Pkinase"/>
    <property type="match status" value="1"/>
</dbReference>
<dbReference type="SUPFAM" id="SSF56112">
    <property type="entry name" value="Protein kinase-like (PK-like)"/>
    <property type="match status" value="1"/>
</dbReference>
<dbReference type="AlphaFoldDB" id="A0AAD6SJF5"/>
<proteinExistence type="predicted"/>
<dbReference type="InterPro" id="IPR000719">
    <property type="entry name" value="Prot_kinase_dom"/>
</dbReference>
<dbReference type="SUPFAM" id="SSF52540">
    <property type="entry name" value="P-loop containing nucleoside triphosphate hydrolases"/>
    <property type="match status" value="1"/>
</dbReference>
<evidence type="ECO:0000313" key="8">
    <source>
        <dbReference type="Proteomes" id="UP001218188"/>
    </source>
</evidence>
<dbReference type="Proteomes" id="UP001218188">
    <property type="component" value="Unassembled WGS sequence"/>
</dbReference>
<dbReference type="Pfam" id="PF24883">
    <property type="entry name" value="NPHP3_N"/>
    <property type="match status" value="1"/>
</dbReference>
<dbReference type="InterPro" id="IPR002110">
    <property type="entry name" value="Ankyrin_rpt"/>
</dbReference>
<dbReference type="GO" id="GO:0005524">
    <property type="term" value="F:ATP binding"/>
    <property type="evidence" value="ECO:0007669"/>
    <property type="project" value="UniProtKB-KW"/>
</dbReference>
<dbReference type="InterPro" id="IPR008266">
    <property type="entry name" value="Tyr_kinase_AS"/>
</dbReference>
<dbReference type="Gene3D" id="3.40.50.300">
    <property type="entry name" value="P-loop containing nucleotide triphosphate hydrolases"/>
    <property type="match status" value="1"/>
</dbReference>
<dbReference type="Gene3D" id="1.25.40.20">
    <property type="entry name" value="Ankyrin repeat-containing domain"/>
    <property type="match status" value="1"/>
</dbReference>
<feature type="repeat" description="ANK" evidence="4">
    <location>
        <begin position="779"/>
        <end position="808"/>
    </location>
</feature>
<dbReference type="InterPro" id="IPR054471">
    <property type="entry name" value="GPIID_WHD"/>
</dbReference>
<feature type="repeat" description="ANK" evidence="4">
    <location>
        <begin position="743"/>
        <end position="775"/>
    </location>
</feature>
<evidence type="ECO:0000256" key="2">
    <source>
        <dbReference type="ARBA" id="ARBA00022741"/>
    </source>
</evidence>
<feature type="repeat" description="ANK" evidence="4">
    <location>
        <begin position="875"/>
        <end position="907"/>
    </location>
</feature>
<dbReference type="PROSITE" id="PS50297">
    <property type="entry name" value="ANK_REP_REGION"/>
    <property type="match status" value="4"/>
</dbReference>
<feature type="repeat" description="ANK" evidence="4">
    <location>
        <begin position="677"/>
        <end position="709"/>
    </location>
</feature>
<dbReference type="SUPFAM" id="SSF48403">
    <property type="entry name" value="Ankyrin repeat"/>
    <property type="match status" value="1"/>
</dbReference>
<dbReference type="InterPro" id="IPR011009">
    <property type="entry name" value="Kinase-like_dom_sf"/>
</dbReference>
<feature type="repeat" description="ANK" evidence="4">
    <location>
        <begin position="842"/>
        <end position="874"/>
    </location>
</feature>
<dbReference type="PROSITE" id="PS50011">
    <property type="entry name" value="PROTEIN_KINASE_DOM"/>
    <property type="match status" value="1"/>
</dbReference>
<dbReference type="PANTHER" id="PTHR24347">
    <property type="entry name" value="SERINE/THREONINE-PROTEIN KINASE"/>
    <property type="match status" value="1"/>
</dbReference>
<feature type="domain" description="Protein kinase" evidence="6">
    <location>
        <begin position="954"/>
        <end position="1217"/>
    </location>
</feature>
<feature type="coiled-coil region" evidence="5">
    <location>
        <begin position="69"/>
        <end position="96"/>
    </location>
</feature>
<dbReference type="PROSITE" id="PS00109">
    <property type="entry name" value="PROTEIN_KINASE_TYR"/>
    <property type="match status" value="1"/>
</dbReference>
<gene>
    <name evidence="7" type="ORF">C8F04DRAFT_1294713</name>
</gene>
<reference evidence="7" key="1">
    <citation type="submission" date="2023-03" db="EMBL/GenBank/DDBJ databases">
        <title>Massive genome expansion in bonnet fungi (Mycena s.s.) driven by repeated elements and novel gene families across ecological guilds.</title>
        <authorList>
            <consortium name="Lawrence Berkeley National Laboratory"/>
            <person name="Harder C.B."/>
            <person name="Miyauchi S."/>
            <person name="Viragh M."/>
            <person name="Kuo A."/>
            <person name="Thoen E."/>
            <person name="Andreopoulos B."/>
            <person name="Lu D."/>
            <person name="Skrede I."/>
            <person name="Drula E."/>
            <person name="Henrissat B."/>
            <person name="Morin E."/>
            <person name="Kohler A."/>
            <person name="Barry K."/>
            <person name="LaButti K."/>
            <person name="Morin E."/>
            <person name="Salamov A."/>
            <person name="Lipzen A."/>
            <person name="Mereny Z."/>
            <person name="Hegedus B."/>
            <person name="Baldrian P."/>
            <person name="Stursova M."/>
            <person name="Weitz H."/>
            <person name="Taylor A."/>
            <person name="Grigoriev I.V."/>
            <person name="Nagy L.G."/>
            <person name="Martin F."/>
            <person name="Kauserud H."/>
        </authorList>
    </citation>
    <scope>NUCLEOTIDE SEQUENCE</scope>
    <source>
        <strain evidence="7">CBHHK200</strain>
    </source>
</reference>
<feature type="repeat" description="ANK" evidence="4">
    <location>
        <begin position="710"/>
        <end position="742"/>
    </location>
</feature>
<accession>A0AAD6SJF5</accession>
<evidence type="ECO:0000256" key="4">
    <source>
        <dbReference type="PROSITE-ProRule" id="PRU00023"/>
    </source>
</evidence>
<name>A0AAD6SJF5_9AGAR</name>
<dbReference type="EMBL" id="JARJCM010000127">
    <property type="protein sequence ID" value="KAJ7027220.1"/>
    <property type="molecule type" value="Genomic_DNA"/>
</dbReference>
<comment type="caution">
    <text evidence="7">The sequence shown here is derived from an EMBL/GenBank/DDBJ whole genome shotgun (WGS) entry which is preliminary data.</text>
</comment>
<evidence type="ECO:0000256" key="1">
    <source>
        <dbReference type="ARBA" id="ARBA00022737"/>
    </source>
</evidence>
<sequence length="1223" mass="135346">MADIVGLVASVLQLVDTVARARNYIQDFRNAPKEQQQLLLEIQKLEPLLSALDTQIKGSQDPIRTLGGVGHLQDVLLQLRAEMEKLTKKLDSYGSISQVSGRLTWPLWGKEDVQHGLDTIERFKSVVELWLAIDIRSELYSRQVHHIASDIEDVAGDLRKHYSESTEEQRVNNQYLSKSVRDIKRNQEEDRDDAKRQKILDWYSPLNFFLRQEEIFKTREPGTGEGILQNGVFREWKLNEGKTLWCRGIPGAGKTVLTSLVVDNLRTSFQGQNVGVAVIYLNYKEIHLHSLPSLLAGLWRQLIVDKPIPSDLNELYTKHYERRTRPFLDEDRAILCSIIPEYSGVFVLVDALDEYPEDERDDLLLYLSQLTPSINLMLTSRPHITIRHLVPDFQLHISAAEDDIRRYVHAQMKRPRLAKHVEKDPALQEAIQVKITDLTDLWTTVKAVRVALDDMQSTLAHTYKDVMERINAQSEDDKCLARRTLSWVSKAKRALHTSELQEALSFDPYAAGSDPDDLVDMDIILSVCAGLVIVDPDSRFVRLIHYTAQDYLDQNQETATPGAQTEIALTCITFASFQLEGSQKIAKVSWPGGPNDLSLLHYSIQHCLTHARGEPESDIRQPLLIFLANASKWRRLWDMVSPESPILRHVPRAADALWIGAAFNLKETCRYLIQHNEAGPVLREAISLGQEDIVRVLLAAGANANTEDPTYGTVLQLASYEGAAEIVRLLITAGADVNAAAQGRGTALQAASINGHSAAVEILINHGADVNSRAEPYGTALRAAALGGYANIASLLLEHGAEIDATVGRHSTALSTALSCGQADVARALIHRGANANDPGARGWTALGLAAGNGHLKIVQLLLQNGADPNVRSGMDNTPLQAAAFGGHTAVARMLIESGALANADGGQYGSALQIALRLGWQQVVDILTKNYGASDVEGFHAASTTEVWTPCQYRMGRTLRSGTDVSVKEAINIQTGRSYACKILNKALMDGKKHMVQNEIAALKRMSTGHPNIMTLDDYFETPHSVYLCFNMCTGGELLDRICAKGAYHESDAANLVRTILSAVEHIHRAGVVHGDLTAENLLFSTPANDADIIITDFGLSRIIDLEEEKLRIRTDVSGTLGYMAPEILLKTGYSKPVDVWALGVLTYFILAGYTPFDRETPKAEMEAIIAGEYEFGPREYWASVSEAASDFVRKCLMVDPEYRSTAAQALEHKWLATPSRI</sequence>
<dbReference type="GO" id="GO:0004672">
    <property type="term" value="F:protein kinase activity"/>
    <property type="evidence" value="ECO:0007669"/>
    <property type="project" value="InterPro"/>
</dbReference>
<dbReference type="CDD" id="cd05117">
    <property type="entry name" value="STKc_CAMK"/>
    <property type="match status" value="1"/>
</dbReference>
<protein>
    <recommendedName>
        <fullName evidence="6">Protein kinase domain-containing protein</fullName>
    </recommendedName>
</protein>
<organism evidence="7 8">
    <name type="scientific">Mycena alexandri</name>
    <dbReference type="NCBI Taxonomy" id="1745969"/>
    <lineage>
        <taxon>Eukaryota</taxon>
        <taxon>Fungi</taxon>
        <taxon>Dikarya</taxon>
        <taxon>Basidiomycota</taxon>
        <taxon>Agaricomycotina</taxon>
        <taxon>Agaricomycetes</taxon>
        <taxon>Agaricomycetidae</taxon>
        <taxon>Agaricales</taxon>
        <taxon>Marasmiineae</taxon>
        <taxon>Mycenaceae</taxon>
        <taxon>Mycena</taxon>
    </lineage>
</organism>
<dbReference type="Pfam" id="PF22939">
    <property type="entry name" value="WHD_GPIID"/>
    <property type="match status" value="1"/>
</dbReference>
<evidence type="ECO:0000256" key="3">
    <source>
        <dbReference type="ARBA" id="ARBA00022840"/>
    </source>
</evidence>
<dbReference type="InterPro" id="IPR027417">
    <property type="entry name" value="P-loop_NTPase"/>
</dbReference>
<keyword evidence="4" id="KW-0040">ANK repeat</keyword>
<dbReference type="Pfam" id="PF12796">
    <property type="entry name" value="Ank_2"/>
    <property type="match status" value="1"/>
</dbReference>
<dbReference type="InterPro" id="IPR036770">
    <property type="entry name" value="Ankyrin_rpt-contain_sf"/>
</dbReference>
<evidence type="ECO:0000256" key="5">
    <source>
        <dbReference type="SAM" id="Coils"/>
    </source>
</evidence>
<dbReference type="Gene3D" id="3.30.200.20">
    <property type="entry name" value="Phosphorylase Kinase, domain 1"/>
    <property type="match status" value="1"/>
</dbReference>
<dbReference type="SMART" id="SM00248">
    <property type="entry name" value="ANK"/>
    <property type="match status" value="7"/>
</dbReference>
<evidence type="ECO:0000313" key="7">
    <source>
        <dbReference type="EMBL" id="KAJ7027220.1"/>
    </source>
</evidence>